<dbReference type="Proteomes" id="UP000233365">
    <property type="component" value="Unassembled WGS sequence"/>
</dbReference>
<keyword evidence="2" id="KW-1185">Reference proteome</keyword>
<proteinExistence type="predicted"/>
<evidence type="ECO:0000313" key="1">
    <source>
        <dbReference type="EMBL" id="PKR47642.1"/>
    </source>
</evidence>
<comment type="caution">
    <text evidence="1">The sequence shown here is derived from an EMBL/GenBank/DDBJ whole genome shotgun (WGS) entry which is preliminary data.</text>
</comment>
<sequence length="93" mass="10103">MRMHGCHSALGKLSRLEKTAILWIMIFLQSFQVAVPDGVIDNRASPDAKLRRLFAFSCPGSDRDPRSHLCAALCAPRIGKSMATCAGNQGYAP</sequence>
<gene>
    <name evidence="1" type="ORF">CU041_18710</name>
</gene>
<name>A0ABX4R409_9PROT</name>
<evidence type="ECO:0008006" key="3">
    <source>
        <dbReference type="Google" id="ProtNLM"/>
    </source>
</evidence>
<reference evidence="1 2" key="1">
    <citation type="submission" date="2017-11" db="EMBL/GenBank/DDBJ databases">
        <title>Biodiversity and function of Thalassospira species in the particle-attached aromatic-hydrocarbon-degrading consortia from the surface seawater of the China South Sea.</title>
        <authorList>
            <person name="Dong C."/>
            <person name="Liu R."/>
            <person name="Shao Z."/>
        </authorList>
    </citation>
    <scope>NUCLEOTIDE SEQUENCE [LARGE SCALE GENOMIC DNA]</scope>
    <source>
        <strain evidence="1 2">139Z-12</strain>
    </source>
</reference>
<protein>
    <recommendedName>
        <fullName evidence="3">Secreted protein</fullName>
    </recommendedName>
</protein>
<accession>A0ABX4R409</accession>
<evidence type="ECO:0000313" key="2">
    <source>
        <dbReference type="Proteomes" id="UP000233365"/>
    </source>
</evidence>
<dbReference type="EMBL" id="PGTS01000008">
    <property type="protein sequence ID" value="PKR47642.1"/>
    <property type="molecule type" value="Genomic_DNA"/>
</dbReference>
<organism evidence="1 2">
    <name type="scientific">Thalassospira povalilytica</name>
    <dbReference type="NCBI Taxonomy" id="732237"/>
    <lineage>
        <taxon>Bacteria</taxon>
        <taxon>Pseudomonadati</taxon>
        <taxon>Pseudomonadota</taxon>
        <taxon>Alphaproteobacteria</taxon>
        <taxon>Rhodospirillales</taxon>
        <taxon>Thalassospiraceae</taxon>
        <taxon>Thalassospira</taxon>
    </lineage>
</organism>